<evidence type="ECO:0000256" key="3">
    <source>
        <dbReference type="ARBA" id="ARBA00022723"/>
    </source>
</evidence>
<dbReference type="Gene3D" id="3.90.79.10">
    <property type="entry name" value="Nucleoside Triphosphate Pyrophosphohydrolase"/>
    <property type="match status" value="1"/>
</dbReference>
<sequence length="206" mass="23941">MEFEKMKDTIHHRISKPEGTFQRFSILVPIVKVQGELHLLFEVRAAHLRNQPGEICFPGGKIEKNETPEEAALRETSEELNLGIEDLEMIGPLDYVVTPFNTILYPFLGTLLQTNVEEIHFNPSEVGSIFTVPLDFFFNTEPENHFIYINASVHDNFPFHMIQNGKNYKWKVGKYPELFYEYNGHIIWGMTARIVKNLVNILKEEM</sequence>
<dbReference type="PROSITE" id="PS51462">
    <property type="entry name" value="NUDIX"/>
    <property type="match status" value="1"/>
</dbReference>
<evidence type="ECO:0000256" key="5">
    <source>
        <dbReference type="ARBA" id="ARBA00022842"/>
    </source>
</evidence>
<keyword evidence="5" id="KW-0460">Magnesium</keyword>
<dbReference type="EMBL" id="JACHEN010000001">
    <property type="protein sequence ID" value="MBB6214091.1"/>
    <property type="molecule type" value="Genomic_DNA"/>
</dbReference>
<dbReference type="Pfam" id="PF00293">
    <property type="entry name" value="NUDIX"/>
    <property type="match status" value="1"/>
</dbReference>
<comment type="cofactor">
    <cofactor evidence="2">
        <name>Mg(2+)</name>
        <dbReference type="ChEBI" id="CHEBI:18420"/>
    </cofactor>
</comment>
<dbReference type="Proteomes" id="UP000579281">
    <property type="component" value="Unassembled WGS sequence"/>
</dbReference>
<dbReference type="GO" id="GO:0010945">
    <property type="term" value="F:coenzyme A diphosphatase activity"/>
    <property type="evidence" value="ECO:0007669"/>
    <property type="project" value="InterPro"/>
</dbReference>
<dbReference type="InterPro" id="IPR000086">
    <property type="entry name" value="NUDIX_hydrolase_dom"/>
</dbReference>
<keyword evidence="3" id="KW-0479">Metal-binding</keyword>
<comment type="cofactor">
    <cofactor evidence="1">
        <name>Mn(2+)</name>
        <dbReference type="ChEBI" id="CHEBI:29035"/>
    </cofactor>
</comment>
<dbReference type="RefSeq" id="WP_184307185.1">
    <property type="nucleotide sequence ID" value="NZ_JACHEN010000001.1"/>
</dbReference>
<dbReference type="AlphaFoldDB" id="A0A841KLH7"/>
<evidence type="ECO:0000259" key="7">
    <source>
        <dbReference type="PROSITE" id="PS51462"/>
    </source>
</evidence>
<keyword evidence="9" id="KW-1185">Reference proteome</keyword>
<evidence type="ECO:0000256" key="2">
    <source>
        <dbReference type="ARBA" id="ARBA00001946"/>
    </source>
</evidence>
<evidence type="ECO:0000313" key="8">
    <source>
        <dbReference type="EMBL" id="MBB6214091.1"/>
    </source>
</evidence>
<protein>
    <submittedName>
        <fullName evidence="8">8-oxo-dGTP pyrophosphatase MutT (NUDIX family)</fullName>
    </submittedName>
</protein>
<evidence type="ECO:0000256" key="1">
    <source>
        <dbReference type="ARBA" id="ARBA00001936"/>
    </source>
</evidence>
<evidence type="ECO:0000256" key="4">
    <source>
        <dbReference type="ARBA" id="ARBA00022801"/>
    </source>
</evidence>
<reference evidence="8 9" key="1">
    <citation type="submission" date="2020-08" db="EMBL/GenBank/DDBJ databases">
        <title>Genomic Encyclopedia of Type Strains, Phase IV (KMG-IV): sequencing the most valuable type-strain genomes for metagenomic binning, comparative biology and taxonomic classification.</title>
        <authorList>
            <person name="Goeker M."/>
        </authorList>
    </citation>
    <scope>NUCLEOTIDE SEQUENCE [LARGE SCALE GENOMIC DNA]</scope>
    <source>
        <strain evidence="8 9">DSM 103526</strain>
    </source>
</reference>
<evidence type="ECO:0000313" key="9">
    <source>
        <dbReference type="Proteomes" id="UP000579281"/>
    </source>
</evidence>
<dbReference type="PANTHER" id="PTHR12992">
    <property type="entry name" value="NUDIX HYDROLASE"/>
    <property type="match status" value="1"/>
</dbReference>
<dbReference type="InterPro" id="IPR015797">
    <property type="entry name" value="NUDIX_hydrolase-like_dom_sf"/>
</dbReference>
<dbReference type="SUPFAM" id="SSF55811">
    <property type="entry name" value="Nudix"/>
    <property type="match status" value="1"/>
</dbReference>
<keyword evidence="4" id="KW-0378">Hydrolase</keyword>
<keyword evidence="6" id="KW-0464">Manganese</keyword>
<evidence type="ECO:0000256" key="6">
    <source>
        <dbReference type="ARBA" id="ARBA00023211"/>
    </source>
</evidence>
<dbReference type="PROSITE" id="PS00893">
    <property type="entry name" value="NUDIX_BOX"/>
    <property type="match status" value="1"/>
</dbReference>
<organism evidence="8 9">
    <name type="scientific">Anaerosolibacter carboniphilus</name>
    <dbReference type="NCBI Taxonomy" id="1417629"/>
    <lineage>
        <taxon>Bacteria</taxon>
        <taxon>Bacillati</taxon>
        <taxon>Bacillota</taxon>
        <taxon>Clostridia</taxon>
        <taxon>Peptostreptococcales</taxon>
        <taxon>Thermotaleaceae</taxon>
        <taxon>Anaerosolibacter</taxon>
    </lineage>
</organism>
<comment type="caution">
    <text evidence="8">The sequence shown here is derived from an EMBL/GenBank/DDBJ whole genome shotgun (WGS) entry which is preliminary data.</text>
</comment>
<feature type="domain" description="Nudix hydrolase" evidence="7">
    <location>
        <begin position="21"/>
        <end position="155"/>
    </location>
</feature>
<proteinExistence type="predicted"/>
<dbReference type="InterPro" id="IPR020084">
    <property type="entry name" value="NUDIX_hydrolase_CS"/>
</dbReference>
<dbReference type="InterPro" id="IPR045121">
    <property type="entry name" value="CoAse"/>
</dbReference>
<dbReference type="CDD" id="cd03426">
    <property type="entry name" value="NUDIX_CoAse_Nudt7"/>
    <property type="match status" value="1"/>
</dbReference>
<accession>A0A841KLH7</accession>
<gene>
    <name evidence="8" type="ORF">HNQ80_000160</name>
</gene>
<name>A0A841KLH7_9FIRM</name>
<dbReference type="GO" id="GO:0046872">
    <property type="term" value="F:metal ion binding"/>
    <property type="evidence" value="ECO:0007669"/>
    <property type="project" value="UniProtKB-KW"/>
</dbReference>
<dbReference type="PANTHER" id="PTHR12992:SF11">
    <property type="entry name" value="MITOCHONDRIAL COENZYME A DIPHOSPHATASE NUDT8"/>
    <property type="match status" value="1"/>
</dbReference>